<protein>
    <submittedName>
        <fullName evidence="1">Uncharacterized protein</fullName>
    </submittedName>
</protein>
<dbReference type="OrthoDB" id="1467041at2759"/>
<dbReference type="EMBL" id="PDCK01000045">
    <property type="protein sequence ID" value="PRQ18633.1"/>
    <property type="molecule type" value="Genomic_DNA"/>
</dbReference>
<comment type="caution">
    <text evidence="1">The sequence shown here is derived from an EMBL/GenBank/DDBJ whole genome shotgun (WGS) entry which is preliminary data.</text>
</comment>
<name>A0A2P6P9M8_ROSCH</name>
<dbReference type="AlphaFoldDB" id="A0A2P6P9M8"/>
<dbReference type="Gramene" id="PRQ18633">
    <property type="protein sequence ID" value="PRQ18633"/>
    <property type="gene ID" value="RchiOBHm_Chr7g0208211"/>
</dbReference>
<keyword evidence="2" id="KW-1185">Reference proteome</keyword>
<dbReference type="Proteomes" id="UP000238479">
    <property type="component" value="Chromosome 7"/>
</dbReference>
<sequence length="188" mass="21665">MKSSMRLLVMEGCIKITATFKEKILQGWNFIGPGGIYFPRNDILKWLTWANDGATVNFQVPQISNCNVIALTVCFTLLDNGVDQGRLFPDTLGLWVTNHTKRTSFFNHSENYFEESSRLCEYLWLGHISHNKFNSEGGDLVEVFVRVQSEYVKVEKTGVSLVWDTKQADFRVATHREDWIFYSCKFAC</sequence>
<reference evidence="1 2" key="1">
    <citation type="journal article" date="2018" name="Nat. Genet.">
        <title>The Rosa genome provides new insights in the design of modern roses.</title>
        <authorList>
            <person name="Bendahmane M."/>
        </authorList>
    </citation>
    <scope>NUCLEOTIDE SEQUENCE [LARGE SCALE GENOMIC DNA]</scope>
    <source>
        <strain evidence="2">cv. Old Blush</strain>
    </source>
</reference>
<evidence type="ECO:0000313" key="1">
    <source>
        <dbReference type="EMBL" id="PRQ18633.1"/>
    </source>
</evidence>
<gene>
    <name evidence="1" type="ORF">RchiOBHm_Chr7g0208211</name>
</gene>
<accession>A0A2P6P9M8</accession>
<evidence type="ECO:0000313" key="2">
    <source>
        <dbReference type="Proteomes" id="UP000238479"/>
    </source>
</evidence>
<organism evidence="1 2">
    <name type="scientific">Rosa chinensis</name>
    <name type="common">China rose</name>
    <dbReference type="NCBI Taxonomy" id="74649"/>
    <lineage>
        <taxon>Eukaryota</taxon>
        <taxon>Viridiplantae</taxon>
        <taxon>Streptophyta</taxon>
        <taxon>Embryophyta</taxon>
        <taxon>Tracheophyta</taxon>
        <taxon>Spermatophyta</taxon>
        <taxon>Magnoliopsida</taxon>
        <taxon>eudicotyledons</taxon>
        <taxon>Gunneridae</taxon>
        <taxon>Pentapetalae</taxon>
        <taxon>rosids</taxon>
        <taxon>fabids</taxon>
        <taxon>Rosales</taxon>
        <taxon>Rosaceae</taxon>
        <taxon>Rosoideae</taxon>
        <taxon>Rosoideae incertae sedis</taxon>
        <taxon>Rosa</taxon>
    </lineage>
</organism>
<proteinExistence type="predicted"/>